<keyword evidence="8" id="KW-1185">Reference proteome</keyword>
<dbReference type="Gene3D" id="1.20.1250.20">
    <property type="entry name" value="MFS general substrate transporter like domains"/>
    <property type="match status" value="1"/>
</dbReference>
<comment type="caution">
    <text evidence="7">The sequence shown here is derived from an EMBL/GenBank/DDBJ whole genome shotgun (WGS) entry which is preliminary data.</text>
</comment>
<feature type="compositionally biased region" description="Polar residues" evidence="5">
    <location>
        <begin position="338"/>
        <end position="348"/>
    </location>
</feature>
<reference evidence="7 8" key="1">
    <citation type="journal article" date="2021" name="Elife">
        <title>Chloroplast acquisition without the gene transfer in kleptoplastic sea slugs, Plakobranchus ocellatus.</title>
        <authorList>
            <person name="Maeda T."/>
            <person name="Takahashi S."/>
            <person name="Yoshida T."/>
            <person name="Shimamura S."/>
            <person name="Takaki Y."/>
            <person name="Nagai Y."/>
            <person name="Toyoda A."/>
            <person name="Suzuki Y."/>
            <person name="Arimoto A."/>
            <person name="Ishii H."/>
            <person name="Satoh N."/>
            <person name="Nishiyama T."/>
            <person name="Hasebe M."/>
            <person name="Maruyama T."/>
            <person name="Minagawa J."/>
            <person name="Obokata J."/>
            <person name="Shigenobu S."/>
        </authorList>
    </citation>
    <scope>NUCLEOTIDE SEQUENCE [LARGE SCALE GENOMIC DNA]</scope>
</reference>
<evidence type="ECO:0000256" key="4">
    <source>
        <dbReference type="ARBA" id="ARBA00023136"/>
    </source>
</evidence>
<feature type="transmembrane region" description="Helical" evidence="6">
    <location>
        <begin position="276"/>
        <end position="296"/>
    </location>
</feature>
<feature type="transmembrane region" description="Helical" evidence="6">
    <location>
        <begin position="215"/>
        <end position="234"/>
    </location>
</feature>
<dbReference type="GO" id="GO:0016020">
    <property type="term" value="C:membrane"/>
    <property type="evidence" value="ECO:0007669"/>
    <property type="project" value="UniProtKB-SubCell"/>
</dbReference>
<dbReference type="EMBL" id="BMAT01013265">
    <property type="protein sequence ID" value="GFS08671.1"/>
    <property type="molecule type" value="Genomic_DNA"/>
</dbReference>
<keyword evidence="2 6" id="KW-0812">Transmembrane</keyword>
<feature type="transmembrane region" description="Helical" evidence="6">
    <location>
        <begin position="37"/>
        <end position="56"/>
    </location>
</feature>
<keyword evidence="4 6" id="KW-0472">Membrane</keyword>
<proteinExistence type="predicted"/>
<feature type="transmembrane region" description="Helical" evidence="6">
    <location>
        <begin position="139"/>
        <end position="165"/>
    </location>
</feature>
<feature type="region of interest" description="Disordered" evidence="5">
    <location>
        <begin position="338"/>
        <end position="370"/>
    </location>
</feature>
<evidence type="ECO:0000256" key="5">
    <source>
        <dbReference type="SAM" id="MobiDB-lite"/>
    </source>
</evidence>
<comment type="subcellular location">
    <subcellularLocation>
        <location evidence="1">Membrane</location>
        <topology evidence="1">Multi-pass membrane protein</topology>
    </subcellularLocation>
</comment>
<gene>
    <name evidence="7" type="ORF">ElyMa_006600700</name>
</gene>
<accession>A0AAV4IDW9</accession>
<evidence type="ECO:0000256" key="2">
    <source>
        <dbReference type="ARBA" id="ARBA00022692"/>
    </source>
</evidence>
<organism evidence="7 8">
    <name type="scientific">Elysia marginata</name>
    <dbReference type="NCBI Taxonomy" id="1093978"/>
    <lineage>
        <taxon>Eukaryota</taxon>
        <taxon>Metazoa</taxon>
        <taxon>Spiralia</taxon>
        <taxon>Lophotrochozoa</taxon>
        <taxon>Mollusca</taxon>
        <taxon>Gastropoda</taxon>
        <taxon>Heterobranchia</taxon>
        <taxon>Euthyneura</taxon>
        <taxon>Panpulmonata</taxon>
        <taxon>Sacoglossa</taxon>
        <taxon>Placobranchoidea</taxon>
        <taxon>Plakobranchidae</taxon>
        <taxon>Elysia</taxon>
    </lineage>
</organism>
<evidence type="ECO:0000256" key="1">
    <source>
        <dbReference type="ARBA" id="ARBA00004141"/>
    </source>
</evidence>
<evidence type="ECO:0000313" key="8">
    <source>
        <dbReference type="Proteomes" id="UP000762676"/>
    </source>
</evidence>
<dbReference type="Proteomes" id="UP000762676">
    <property type="component" value="Unassembled WGS sequence"/>
</dbReference>
<protein>
    <submittedName>
        <fullName evidence="7">Solute carrier family 22 member 4</fullName>
    </submittedName>
</protein>
<feature type="compositionally biased region" description="Polar residues" evidence="5">
    <location>
        <begin position="359"/>
        <end position="370"/>
    </location>
</feature>
<feature type="transmembrane region" description="Helical" evidence="6">
    <location>
        <begin position="185"/>
        <end position="208"/>
    </location>
</feature>
<dbReference type="InterPro" id="IPR005828">
    <property type="entry name" value="MFS_sugar_transport-like"/>
</dbReference>
<dbReference type="AlphaFoldDB" id="A0AAV4IDW9"/>
<evidence type="ECO:0000313" key="7">
    <source>
        <dbReference type="EMBL" id="GFS08671.1"/>
    </source>
</evidence>
<evidence type="ECO:0000256" key="3">
    <source>
        <dbReference type="ARBA" id="ARBA00022989"/>
    </source>
</evidence>
<keyword evidence="3 6" id="KW-1133">Transmembrane helix</keyword>
<feature type="transmembrane region" description="Helical" evidence="6">
    <location>
        <begin position="12"/>
        <end position="31"/>
    </location>
</feature>
<dbReference type="Pfam" id="PF00083">
    <property type="entry name" value="Sugar_tr"/>
    <property type="match status" value="1"/>
</dbReference>
<dbReference type="GO" id="GO:0022857">
    <property type="term" value="F:transmembrane transporter activity"/>
    <property type="evidence" value="ECO:0007669"/>
    <property type="project" value="InterPro"/>
</dbReference>
<dbReference type="SUPFAM" id="SSF103473">
    <property type="entry name" value="MFS general substrate transporter"/>
    <property type="match status" value="1"/>
</dbReference>
<dbReference type="InterPro" id="IPR036259">
    <property type="entry name" value="MFS_trans_sf"/>
</dbReference>
<name>A0AAV4IDW9_9GAST</name>
<dbReference type="PANTHER" id="PTHR24064">
    <property type="entry name" value="SOLUTE CARRIER FAMILY 22 MEMBER"/>
    <property type="match status" value="1"/>
</dbReference>
<sequence length="391" mass="43367">MEFMTPKWRPICGSYPAWPFGVCFFSLSAYLLQDWRYIQVACGVCGLLVIPLLFLVPESLRWLTVQGRLDEAQATIDKIARWNGKPPVLHAKETLRTVYEQEKRAREGGQRYTYIDVFKSWKNAKITTIMSYHWFCYSLVYYGIAFGVSSLAGNIFFNILLLGIIDLPPTMSTIFFNRVLGRKWTAAPAVTISLSCLLVCMVLQILGLGGDKSHVITGLSLVAKASVTMAWMTIMTWGSELYPTVIRNLGFGIANTASRIAGIVGPFVLNFDTRLTLSYCILATGLVLDLVLIALLPDTKNKMLQDSISTHTQQVDCDRSIAPDSKVVEKTTPNSSCSHPTFTFNSSPEKAGTDMSVYPGSSNSGELSTPQTEVAYMSTDFVYDEEKGTKL</sequence>
<evidence type="ECO:0000256" key="6">
    <source>
        <dbReference type="SAM" id="Phobius"/>
    </source>
</evidence>